<feature type="non-terminal residue" evidence="3">
    <location>
        <position position="87"/>
    </location>
</feature>
<accession>A0ABD0NSE1</accession>
<evidence type="ECO:0000256" key="1">
    <source>
        <dbReference type="ARBA" id="ARBA00023319"/>
    </source>
</evidence>
<dbReference type="InterPro" id="IPR013783">
    <property type="entry name" value="Ig-like_fold"/>
</dbReference>
<dbReference type="FunFam" id="2.60.40.10:FF:001131">
    <property type="entry name" value="Hemicentin 1"/>
    <property type="match status" value="1"/>
</dbReference>
<dbReference type="SMART" id="SM00408">
    <property type="entry name" value="IGc2"/>
    <property type="match status" value="1"/>
</dbReference>
<dbReference type="SMART" id="SM00409">
    <property type="entry name" value="IG"/>
    <property type="match status" value="1"/>
</dbReference>
<gene>
    <name evidence="3" type="ORF">M9458_040581</name>
</gene>
<feature type="non-terminal residue" evidence="3">
    <location>
        <position position="1"/>
    </location>
</feature>
<dbReference type="Pfam" id="PF13927">
    <property type="entry name" value="Ig_3"/>
    <property type="match status" value="1"/>
</dbReference>
<feature type="domain" description="Ig-like" evidence="2">
    <location>
        <begin position="2"/>
        <end position="87"/>
    </location>
</feature>
<dbReference type="InterPro" id="IPR036179">
    <property type="entry name" value="Ig-like_dom_sf"/>
</dbReference>
<evidence type="ECO:0000259" key="2">
    <source>
        <dbReference type="PROSITE" id="PS50835"/>
    </source>
</evidence>
<comment type="caution">
    <text evidence="3">The sequence shown here is derived from an EMBL/GenBank/DDBJ whole genome shotgun (WGS) entry which is preliminary data.</text>
</comment>
<dbReference type="PANTHER" id="PTHR10075:SF100">
    <property type="entry name" value="FASCICLIN-2"/>
    <property type="match status" value="1"/>
</dbReference>
<dbReference type="SUPFAM" id="SSF48726">
    <property type="entry name" value="Immunoglobulin"/>
    <property type="match status" value="1"/>
</dbReference>
<proteinExistence type="predicted"/>
<dbReference type="InterPro" id="IPR003599">
    <property type="entry name" value="Ig_sub"/>
</dbReference>
<dbReference type="Gene3D" id="2.60.40.10">
    <property type="entry name" value="Immunoglobulins"/>
    <property type="match status" value="1"/>
</dbReference>
<keyword evidence="4" id="KW-1185">Reference proteome</keyword>
<dbReference type="InterPro" id="IPR007110">
    <property type="entry name" value="Ig-like_dom"/>
</dbReference>
<organism evidence="3 4">
    <name type="scientific">Cirrhinus mrigala</name>
    <name type="common">Mrigala</name>
    <dbReference type="NCBI Taxonomy" id="683832"/>
    <lineage>
        <taxon>Eukaryota</taxon>
        <taxon>Metazoa</taxon>
        <taxon>Chordata</taxon>
        <taxon>Craniata</taxon>
        <taxon>Vertebrata</taxon>
        <taxon>Euteleostomi</taxon>
        <taxon>Actinopterygii</taxon>
        <taxon>Neopterygii</taxon>
        <taxon>Teleostei</taxon>
        <taxon>Ostariophysi</taxon>
        <taxon>Cypriniformes</taxon>
        <taxon>Cyprinidae</taxon>
        <taxon>Labeoninae</taxon>
        <taxon>Labeonini</taxon>
        <taxon>Cirrhinus</taxon>
    </lineage>
</organism>
<dbReference type="AlphaFoldDB" id="A0ABD0NSE1"/>
<dbReference type="PANTHER" id="PTHR10075">
    <property type="entry name" value="BASIGIN RELATED"/>
    <property type="match status" value="1"/>
</dbReference>
<dbReference type="InterPro" id="IPR003598">
    <property type="entry name" value="Ig_sub2"/>
</dbReference>
<evidence type="ECO:0000313" key="3">
    <source>
        <dbReference type="EMBL" id="KAL0164828.1"/>
    </source>
</evidence>
<keyword evidence="1" id="KW-0393">Immunoglobulin domain</keyword>
<protein>
    <recommendedName>
        <fullName evidence="2">Ig-like domain-containing protein</fullName>
    </recommendedName>
</protein>
<dbReference type="Proteomes" id="UP001529510">
    <property type="component" value="Unassembled WGS sequence"/>
</dbReference>
<reference evidence="3 4" key="1">
    <citation type="submission" date="2024-05" db="EMBL/GenBank/DDBJ databases">
        <title>Genome sequencing and assembly of Indian major carp, Cirrhinus mrigala (Hamilton, 1822).</title>
        <authorList>
            <person name="Mohindra V."/>
            <person name="Chowdhury L.M."/>
            <person name="Lal K."/>
            <person name="Jena J.K."/>
        </authorList>
    </citation>
    <scope>NUCLEOTIDE SEQUENCE [LARGE SCALE GENOMIC DNA]</scope>
    <source>
        <strain evidence="3">CM1030</strain>
        <tissue evidence="3">Blood</tissue>
    </source>
</reference>
<sequence>SPTITVEPVDTVVDAGSTVVLNCQAEGEPVPVIEWSRQGRPLLGNERITTLNNGSLRLSSAQKEDTAEYECVARNLLGSVLVRVTLT</sequence>
<evidence type="ECO:0000313" key="4">
    <source>
        <dbReference type="Proteomes" id="UP001529510"/>
    </source>
</evidence>
<name>A0ABD0NSE1_CIRMR</name>
<dbReference type="PROSITE" id="PS50835">
    <property type="entry name" value="IG_LIKE"/>
    <property type="match status" value="1"/>
</dbReference>
<dbReference type="EMBL" id="JAMKFB020000020">
    <property type="protein sequence ID" value="KAL0164828.1"/>
    <property type="molecule type" value="Genomic_DNA"/>
</dbReference>